<reference evidence="2" key="1">
    <citation type="journal article" date="2019" name="Int. J. Syst. Evol. Microbiol.">
        <title>The Global Catalogue of Microorganisms (GCM) 10K type strain sequencing project: providing services to taxonomists for standard genome sequencing and annotation.</title>
        <authorList>
            <consortium name="The Broad Institute Genomics Platform"/>
            <consortium name="The Broad Institute Genome Sequencing Center for Infectious Disease"/>
            <person name="Wu L."/>
            <person name="Ma J."/>
        </authorList>
    </citation>
    <scope>NUCLEOTIDE SEQUENCE [LARGE SCALE GENOMIC DNA]</scope>
    <source>
        <strain evidence="2">CECT 7398</strain>
    </source>
</reference>
<dbReference type="RefSeq" id="WP_170882596.1">
    <property type="nucleotide sequence ID" value="NZ_JABEYA020000004.1"/>
</dbReference>
<name>A0ABT8C065_9VIBR</name>
<gene>
    <name evidence="1" type="ORF">QWZ16_20845</name>
</gene>
<protein>
    <submittedName>
        <fullName evidence="1">Uncharacterized protein</fullName>
    </submittedName>
</protein>
<keyword evidence="2" id="KW-1185">Reference proteome</keyword>
<organism evidence="1 2">
    <name type="scientific">Vibrio ostreicida</name>
    <dbReference type="NCBI Taxonomy" id="526588"/>
    <lineage>
        <taxon>Bacteria</taxon>
        <taxon>Pseudomonadati</taxon>
        <taxon>Pseudomonadota</taxon>
        <taxon>Gammaproteobacteria</taxon>
        <taxon>Vibrionales</taxon>
        <taxon>Vibrionaceae</taxon>
        <taxon>Vibrio</taxon>
    </lineage>
</organism>
<accession>A0ABT8C065</accession>
<sequence>MGPLVVTQSYTSKQTAVTFSHSVKPQALTFANVILPCLTDVDVDVWVGLSLCHGE</sequence>
<evidence type="ECO:0000313" key="2">
    <source>
        <dbReference type="Proteomes" id="UP001238540"/>
    </source>
</evidence>
<dbReference type="Proteomes" id="UP001238540">
    <property type="component" value="Unassembled WGS sequence"/>
</dbReference>
<comment type="caution">
    <text evidence="1">The sequence shown here is derived from an EMBL/GenBank/DDBJ whole genome shotgun (WGS) entry which is preliminary data.</text>
</comment>
<evidence type="ECO:0000313" key="1">
    <source>
        <dbReference type="EMBL" id="MDN3612044.1"/>
    </source>
</evidence>
<dbReference type="EMBL" id="JAUFQC010000027">
    <property type="protein sequence ID" value="MDN3612044.1"/>
    <property type="molecule type" value="Genomic_DNA"/>
</dbReference>
<proteinExistence type="predicted"/>